<name>A0A381Q9R1_9ZZZZ</name>
<dbReference type="EMBL" id="UINC01001235">
    <property type="protein sequence ID" value="SUZ75149.1"/>
    <property type="molecule type" value="Genomic_DNA"/>
</dbReference>
<sequence>MSELRHADRVFSADVIEPVFPALSAFPSQGGAFHSGIVGTDNGNRTAGGTLTGCGMAVYVQCPPTSSRQSTAYGRADDTGADNDRFVGLSHPLTSFFTNQES</sequence>
<organism evidence="1">
    <name type="scientific">marine metagenome</name>
    <dbReference type="NCBI Taxonomy" id="408172"/>
    <lineage>
        <taxon>unclassified sequences</taxon>
        <taxon>metagenomes</taxon>
        <taxon>ecological metagenomes</taxon>
    </lineage>
</organism>
<dbReference type="AlphaFoldDB" id="A0A381Q9R1"/>
<protein>
    <submittedName>
        <fullName evidence="1">Uncharacterized protein</fullName>
    </submittedName>
</protein>
<gene>
    <name evidence="1" type="ORF">METZ01_LOCUS28003</name>
</gene>
<evidence type="ECO:0000313" key="1">
    <source>
        <dbReference type="EMBL" id="SUZ75149.1"/>
    </source>
</evidence>
<accession>A0A381Q9R1</accession>
<reference evidence="1" key="1">
    <citation type="submission" date="2018-05" db="EMBL/GenBank/DDBJ databases">
        <authorList>
            <person name="Lanie J.A."/>
            <person name="Ng W.-L."/>
            <person name="Kazmierczak K.M."/>
            <person name="Andrzejewski T.M."/>
            <person name="Davidsen T.M."/>
            <person name="Wayne K.J."/>
            <person name="Tettelin H."/>
            <person name="Glass J.I."/>
            <person name="Rusch D."/>
            <person name="Podicherti R."/>
            <person name="Tsui H.-C.T."/>
            <person name="Winkler M.E."/>
        </authorList>
    </citation>
    <scope>NUCLEOTIDE SEQUENCE</scope>
</reference>
<proteinExistence type="predicted"/>